<dbReference type="InterPro" id="IPR014347">
    <property type="entry name" value="Tautomerase/MIF_sf"/>
</dbReference>
<dbReference type="PANTHER" id="PTHR37950">
    <property type="entry name" value="4-HYDROXYPHENYLACETATE CATABOLISM PROTEIN"/>
    <property type="match status" value="1"/>
</dbReference>
<keyword evidence="2" id="KW-1185">Reference proteome</keyword>
<dbReference type="InterPro" id="IPR004220">
    <property type="entry name" value="5-COMe_2-OHmuconate_Isoase"/>
</dbReference>
<dbReference type="PANTHER" id="PTHR37950:SF1">
    <property type="entry name" value="4-HYDROXYPHENYLACETATE CATABOLISM PROTEIN"/>
    <property type="match status" value="1"/>
</dbReference>
<organism evidence="1 2">
    <name type="scientific">Pseudoalteromonas neustonica</name>
    <dbReference type="NCBI Taxonomy" id="1840331"/>
    <lineage>
        <taxon>Bacteria</taxon>
        <taxon>Pseudomonadati</taxon>
        <taxon>Pseudomonadota</taxon>
        <taxon>Gammaproteobacteria</taxon>
        <taxon>Alteromonadales</taxon>
        <taxon>Pseudoalteromonadaceae</taxon>
        <taxon>Pseudoalteromonas</taxon>
    </lineage>
</organism>
<protein>
    <recommendedName>
        <fullName evidence="3">5-carboxymethyl-2-hydroxymuconate Delta-isomerase</fullName>
    </recommendedName>
</protein>
<name>A0ABU9U0A6_9GAMM</name>
<dbReference type="SUPFAM" id="SSF55331">
    <property type="entry name" value="Tautomerase/MIF"/>
    <property type="match status" value="1"/>
</dbReference>
<reference evidence="1 2" key="1">
    <citation type="submission" date="2024-03" db="EMBL/GenBank/DDBJ databases">
        <title>Community enrichment and isolation of bacterial strains for fucoidan degradation.</title>
        <authorList>
            <person name="Sichert A."/>
        </authorList>
    </citation>
    <scope>NUCLEOTIDE SEQUENCE [LARGE SCALE GENOMIC DNA]</scope>
    <source>
        <strain evidence="1 2">AS81</strain>
    </source>
</reference>
<dbReference type="Proteomes" id="UP001388366">
    <property type="component" value="Unassembled WGS sequence"/>
</dbReference>
<evidence type="ECO:0000313" key="2">
    <source>
        <dbReference type="Proteomes" id="UP001388366"/>
    </source>
</evidence>
<evidence type="ECO:0008006" key="3">
    <source>
        <dbReference type="Google" id="ProtNLM"/>
    </source>
</evidence>
<comment type="caution">
    <text evidence="1">The sequence shown here is derived from an EMBL/GenBank/DDBJ whole genome shotgun (WGS) entry which is preliminary data.</text>
</comment>
<dbReference type="EMBL" id="JBBMQU010000006">
    <property type="protein sequence ID" value="MEM5550180.1"/>
    <property type="molecule type" value="Genomic_DNA"/>
</dbReference>
<dbReference type="Gene3D" id="3.30.429.10">
    <property type="entry name" value="Macrophage Migration Inhibitory Factor"/>
    <property type="match status" value="1"/>
</dbReference>
<dbReference type="CDD" id="cd00580">
    <property type="entry name" value="CHMI"/>
    <property type="match status" value="1"/>
</dbReference>
<dbReference type="RefSeq" id="WP_342883474.1">
    <property type="nucleotide sequence ID" value="NZ_JBBMQU010000006.1"/>
</dbReference>
<evidence type="ECO:0000313" key="1">
    <source>
        <dbReference type="EMBL" id="MEM5550180.1"/>
    </source>
</evidence>
<gene>
    <name evidence="1" type="ORF">WNY63_05480</name>
</gene>
<proteinExistence type="predicted"/>
<dbReference type="Pfam" id="PF02962">
    <property type="entry name" value="CHMI"/>
    <property type="match status" value="1"/>
</dbReference>
<sequence>MPHFILEHSGNLTSESLNLDALFTRLIDEAVGTGIFPLAGIRCRAHNCEHFRIADGTDSFGFVHLHVRIGSGRTEEQKASAAKALFAVLTEHLSAIYESQGLAISFELSELPSHKFNQNNLRDYLTKL</sequence>
<accession>A0ABU9U0A6</accession>